<keyword evidence="2" id="KW-0813">Transport</keyword>
<proteinExistence type="inferred from homology"/>
<dbReference type="EMBL" id="FOGV01000012">
    <property type="protein sequence ID" value="SES03949.1"/>
    <property type="molecule type" value="Genomic_DNA"/>
</dbReference>
<dbReference type="Gene3D" id="3.40.50.300">
    <property type="entry name" value="P-loop containing nucleotide triphosphate hydrolases"/>
    <property type="match status" value="1"/>
</dbReference>
<dbReference type="PANTHER" id="PTHR42711:SF5">
    <property type="entry name" value="ABC TRANSPORTER ATP-BINDING PROTEIN NATA"/>
    <property type="match status" value="1"/>
</dbReference>
<dbReference type="GO" id="GO:0016887">
    <property type="term" value="F:ATP hydrolysis activity"/>
    <property type="evidence" value="ECO:0007669"/>
    <property type="project" value="InterPro"/>
</dbReference>
<keyword evidence="3" id="KW-0547">Nucleotide-binding</keyword>
<dbReference type="GO" id="GO:0005524">
    <property type="term" value="F:ATP binding"/>
    <property type="evidence" value="ECO:0007669"/>
    <property type="project" value="UniProtKB-KW"/>
</dbReference>
<evidence type="ECO:0000313" key="6">
    <source>
        <dbReference type="EMBL" id="SES03949.1"/>
    </source>
</evidence>
<comment type="similarity">
    <text evidence="1">Belongs to the ABC transporter superfamily.</text>
</comment>
<dbReference type="InterPro" id="IPR003593">
    <property type="entry name" value="AAA+_ATPase"/>
</dbReference>
<accession>A0A1H9U3J0</accession>
<protein>
    <submittedName>
        <fullName evidence="6">ABC-2 type transport system ATP-binding protein</fullName>
    </submittedName>
</protein>
<gene>
    <name evidence="6" type="ORF">SAMN05444126_11269</name>
</gene>
<dbReference type="PROSITE" id="PS50893">
    <property type="entry name" value="ABC_TRANSPORTER_2"/>
    <property type="match status" value="1"/>
</dbReference>
<dbReference type="Proteomes" id="UP000199318">
    <property type="component" value="Unassembled WGS sequence"/>
</dbReference>
<evidence type="ECO:0000256" key="3">
    <source>
        <dbReference type="ARBA" id="ARBA00022741"/>
    </source>
</evidence>
<dbReference type="InterPro" id="IPR003439">
    <property type="entry name" value="ABC_transporter-like_ATP-bd"/>
</dbReference>
<organism evidence="6 7">
    <name type="scientific">Salisediminibacterium halotolerans</name>
    <dbReference type="NCBI Taxonomy" id="517425"/>
    <lineage>
        <taxon>Bacteria</taxon>
        <taxon>Bacillati</taxon>
        <taxon>Bacillota</taxon>
        <taxon>Bacilli</taxon>
        <taxon>Bacillales</taxon>
        <taxon>Bacillaceae</taxon>
        <taxon>Salisediminibacterium</taxon>
    </lineage>
</organism>
<keyword evidence="7" id="KW-1185">Reference proteome</keyword>
<reference evidence="7" key="1">
    <citation type="submission" date="2016-10" db="EMBL/GenBank/DDBJ databases">
        <authorList>
            <person name="de Groot N.N."/>
        </authorList>
    </citation>
    <scope>NUCLEOTIDE SEQUENCE [LARGE SCALE GENOMIC DNA]</scope>
    <source>
        <strain evidence="7">10nlg</strain>
    </source>
</reference>
<evidence type="ECO:0000256" key="1">
    <source>
        <dbReference type="ARBA" id="ARBA00005417"/>
    </source>
</evidence>
<evidence type="ECO:0000256" key="4">
    <source>
        <dbReference type="ARBA" id="ARBA00022840"/>
    </source>
</evidence>
<dbReference type="AlphaFoldDB" id="A0A1H9U3J0"/>
<dbReference type="Pfam" id="PF13732">
    <property type="entry name" value="DrrA1-3_C"/>
    <property type="match status" value="1"/>
</dbReference>
<evidence type="ECO:0000259" key="5">
    <source>
        <dbReference type="PROSITE" id="PS50893"/>
    </source>
</evidence>
<name>A0A1H9U3J0_9BACI</name>
<dbReference type="Pfam" id="PF00005">
    <property type="entry name" value="ABC_tran"/>
    <property type="match status" value="1"/>
</dbReference>
<sequence length="300" mass="33868">MALEMINLHKRFGSHEAVGGLDARIAPGEMFGMLGANGAGKTTTFRMIIGLLDPSNGSVTWQGECLNYRRTHLVGYLPEERGLFPKLTVKEQLVYLMRLNRMSKSAILSELDRWLDRFQIAHYKNKKIEELSKGNQQKIQFMAAVLHRPELLILDEPFSGLDPVNADMLKEAVLDLQKAGATIVFSSHQMHNVEELCEEMIMLKNGKAVLQGHLKDIKRSYGMKSLAVKADYDLSFLQTEAGVLDWREVKDGAHLQIKDEETAERLFQMLAARGFVRKFEVEEPSLHDIFIDQVGGSTHA</sequence>
<feature type="domain" description="ABC transporter" evidence="5">
    <location>
        <begin position="3"/>
        <end position="230"/>
    </location>
</feature>
<dbReference type="InterPro" id="IPR027417">
    <property type="entry name" value="P-loop_NTPase"/>
</dbReference>
<dbReference type="InterPro" id="IPR050763">
    <property type="entry name" value="ABC_transporter_ATP-binding"/>
</dbReference>
<evidence type="ECO:0000313" key="7">
    <source>
        <dbReference type="Proteomes" id="UP000199318"/>
    </source>
</evidence>
<dbReference type="SMART" id="SM00382">
    <property type="entry name" value="AAA"/>
    <property type="match status" value="1"/>
</dbReference>
<dbReference type="PANTHER" id="PTHR42711">
    <property type="entry name" value="ABC TRANSPORTER ATP-BINDING PROTEIN"/>
    <property type="match status" value="1"/>
</dbReference>
<dbReference type="SUPFAM" id="SSF52540">
    <property type="entry name" value="P-loop containing nucleoside triphosphate hydrolases"/>
    <property type="match status" value="1"/>
</dbReference>
<comment type="caution">
    <text evidence="6">The sequence shown here is derived from an EMBL/GenBank/DDBJ whole genome shotgun (WGS) entry which is preliminary data.</text>
</comment>
<keyword evidence="4 6" id="KW-0067">ATP-binding</keyword>
<dbReference type="InterPro" id="IPR025302">
    <property type="entry name" value="DrrA1/2-like_C"/>
</dbReference>
<evidence type="ECO:0000256" key="2">
    <source>
        <dbReference type="ARBA" id="ARBA00022448"/>
    </source>
</evidence>
<dbReference type="STRING" id="1464123.SAMN05444126_11269"/>